<evidence type="ECO:0000256" key="4">
    <source>
        <dbReference type="ARBA" id="ARBA00023163"/>
    </source>
</evidence>
<keyword evidence="2" id="KW-0805">Transcription regulation</keyword>
<dbReference type="InterPro" id="IPR007627">
    <property type="entry name" value="RNA_pol_sigma70_r2"/>
</dbReference>
<protein>
    <submittedName>
        <fullName evidence="7">RNA polymerase sigma factor</fullName>
    </submittedName>
</protein>
<dbReference type="AlphaFoldDB" id="A0A549SDN9"/>
<dbReference type="GO" id="GO:0003677">
    <property type="term" value="F:DNA binding"/>
    <property type="evidence" value="ECO:0007669"/>
    <property type="project" value="InterPro"/>
</dbReference>
<dbReference type="Pfam" id="PF04542">
    <property type="entry name" value="Sigma70_r2"/>
    <property type="match status" value="1"/>
</dbReference>
<evidence type="ECO:0000256" key="2">
    <source>
        <dbReference type="ARBA" id="ARBA00023015"/>
    </source>
</evidence>
<dbReference type="SUPFAM" id="SSF88659">
    <property type="entry name" value="Sigma3 and sigma4 domains of RNA polymerase sigma factors"/>
    <property type="match status" value="1"/>
</dbReference>
<dbReference type="InterPro" id="IPR039425">
    <property type="entry name" value="RNA_pol_sigma-70-like"/>
</dbReference>
<organism evidence="7 8">
    <name type="scientific">Methylosinus sporium</name>
    <dbReference type="NCBI Taxonomy" id="428"/>
    <lineage>
        <taxon>Bacteria</taxon>
        <taxon>Pseudomonadati</taxon>
        <taxon>Pseudomonadota</taxon>
        <taxon>Alphaproteobacteria</taxon>
        <taxon>Hyphomicrobiales</taxon>
        <taxon>Methylocystaceae</taxon>
        <taxon>Methylosinus</taxon>
    </lineage>
</organism>
<dbReference type="GO" id="GO:0016987">
    <property type="term" value="F:sigma factor activity"/>
    <property type="evidence" value="ECO:0007669"/>
    <property type="project" value="UniProtKB-KW"/>
</dbReference>
<evidence type="ECO:0000313" key="7">
    <source>
        <dbReference type="EMBL" id="TRL26584.1"/>
    </source>
</evidence>
<dbReference type="InterPro" id="IPR036388">
    <property type="entry name" value="WH-like_DNA-bd_sf"/>
</dbReference>
<evidence type="ECO:0000313" key="8">
    <source>
        <dbReference type="Proteomes" id="UP000316781"/>
    </source>
</evidence>
<gene>
    <name evidence="7" type="ORF">FM996_19410</name>
</gene>
<proteinExistence type="inferred from homology"/>
<accession>A0A549SDN9</accession>
<dbReference type="Gene3D" id="1.10.1740.10">
    <property type="match status" value="1"/>
</dbReference>
<feature type="domain" description="RNA polymerase sigma factor 70 region 4 type 2" evidence="6">
    <location>
        <begin position="109"/>
        <end position="161"/>
    </location>
</feature>
<keyword evidence="4" id="KW-0804">Transcription</keyword>
<dbReference type="RefSeq" id="WP_142864394.1">
    <property type="nucleotide sequence ID" value="NZ_VJMF01000097.1"/>
</dbReference>
<comment type="caution">
    <text evidence="7">The sequence shown here is derived from an EMBL/GenBank/DDBJ whole genome shotgun (WGS) entry which is preliminary data.</text>
</comment>
<dbReference type="InterPro" id="IPR013325">
    <property type="entry name" value="RNA_pol_sigma_r2"/>
</dbReference>
<comment type="similarity">
    <text evidence="1">Belongs to the sigma-70 factor family. ECF subfamily.</text>
</comment>
<evidence type="ECO:0000256" key="1">
    <source>
        <dbReference type="ARBA" id="ARBA00010641"/>
    </source>
</evidence>
<dbReference type="NCBIfam" id="TIGR02937">
    <property type="entry name" value="sigma70-ECF"/>
    <property type="match status" value="1"/>
</dbReference>
<dbReference type="SUPFAM" id="SSF88946">
    <property type="entry name" value="Sigma2 domain of RNA polymerase sigma factors"/>
    <property type="match status" value="1"/>
</dbReference>
<dbReference type="EMBL" id="VJMF01000097">
    <property type="protein sequence ID" value="TRL26584.1"/>
    <property type="molecule type" value="Genomic_DNA"/>
</dbReference>
<dbReference type="PANTHER" id="PTHR43133">
    <property type="entry name" value="RNA POLYMERASE ECF-TYPE SIGMA FACTO"/>
    <property type="match status" value="1"/>
</dbReference>
<dbReference type="Proteomes" id="UP000316781">
    <property type="component" value="Unassembled WGS sequence"/>
</dbReference>
<dbReference type="GO" id="GO:0006352">
    <property type="term" value="P:DNA-templated transcription initiation"/>
    <property type="evidence" value="ECO:0007669"/>
    <property type="project" value="InterPro"/>
</dbReference>
<dbReference type="Gene3D" id="1.10.10.10">
    <property type="entry name" value="Winged helix-like DNA-binding domain superfamily/Winged helix DNA-binding domain"/>
    <property type="match status" value="1"/>
</dbReference>
<reference evidence="7 8" key="1">
    <citation type="submission" date="2019-07" db="EMBL/GenBank/DDBJ databases">
        <title>Ln-dependent methylotrophs.</title>
        <authorList>
            <person name="Tani A."/>
        </authorList>
    </citation>
    <scope>NUCLEOTIDE SEQUENCE [LARGE SCALE GENOMIC DNA]</scope>
    <source>
        <strain evidence="7 8">SM89A</strain>
    </source>
</reference>
<dbReference type="InterPro" id="IPR013324">
    <property type="entry name" value="RNA_pol_sigma_r3/r4-like"/>
</dbReference>
<keyword evidence="3" id="KW-0731">Sigma factor</keyword>
<dbReference type="InterPro" id="IPR013249">
    <property type="entry name" value="RNA_pol_sigma70_r4_t2"/>
</dbReference>
<evidence type="ECO:0000259" key="6">
    <source>
        <dbReference type="Pfam" id="PF08281"/>
    </source>
</evidence>
<evidence type="ECO:0000256" key="3">
    <source>
        <dbReference type="ARBA" id="ARBA00023082"/>
    </source>
</evidence>
<sequence length="186" mass="21203">MTIEASRATLINLLLTGYEDLKRHLSRRLGSPDRAADALQDTFLRLQSNVELGPIKSPRAYILRVATRLADTRRKSDFLGWPSETELSSDIIDEAPDPERIVEARSEIEALKRVMMEMPPRRRDILLAVSIDEVPSSVLAERFGVTKRTIQTELKQALTDCARQIDRDIGKRMPSRRPRNPPFPDE</sequence>
<dbReference type="Pfam" id="PF08281">
    <property type="entry name" value="Sigma70_r4_2"/>
    <property type="match status" value="1"/>
</dbReference>
<dbReference type="PANTHER" id="PTHR43133:SF63">
    <property type="entry name" value="RNA POLYMERASE SIGMA FACTOR FECI-RELATED"/>
    <property type="match status" value="1"/>
</dbReference>
<feature type="domain" description="RNA polymerase sigma-70 region 2" evidence="5">
    <location>
        <begin position="20"/>
        <end position="71"/>
    </location>
</feature>
<evidence type="ECO:0000259" key="5">
    <source>
        <dbReference type="Pfam" id="PF04542"/>
    </source>
</evidence>
<name>A0A549SDN9_METSR</name>
<dbReference type="InterPro" id="IPR014284">
    <property type="entry name" value="RNA_pol_sigma-70_dom"/>
</dbReference>